<dbReference type="SUPFAM" id="SSF52172">
    <property type="entry name" value="CheY-like"/>
    <property type="match status" value="1"/>
</dbReference>
<dbReference type="RefSeq" id="WP_120324218.1">
    <property type="nucleotide sequence ID" value="NZ_RAPF01000003.1"/>
</dbReference>
<dbReference type="Gene3D" id="1.10.10.10">
    <property type="entry name" value="Winged helix-like DNA-binding domain superfamily/Winged helix DNA-binding domain"/>
    <property type="match status" value="1"/>
</dbReference>
<evidence type="ECO:0000313" key="1">
    <source>
        <dbReference type="EMBL" id="RKF21810.1"/>
    </source>
</evidence>
<dbReference type="SUPFAM" id="SSF46785">
    <property type="entry name" value="Winged helix' DNA-binding domain"/>
    <property type="match status" value="1"/>
</dbReference>
<gene>
    <name evidence="1" type="ORF">D6851_07265</name>
</gene>
<dbReference type="OrthoDB" id="7594920at2"/>
<keyword evidence="2" id="KW-1185">Reference proteome</keyword>
<dbReference type="InterPro" id="IPR011006">
    <property type="entry name" value="CheY-like_superfamily"/>
</dbReference>
<accession>A0A420EMD8</accession>
<dbReference type="Proteomes" id="UP000284395">
    <property type="component" value="Unassembled WGS sequence"/>
</dbReference>
<dbReference type="AlphaFoldDB" id="A0A420EMD8"/>
<dbReference type="EMBL" id="RAPF01000003">
    <property type="protein sequence ID" value="RKF21810.1"/>
    <property type="molecule type" value="Genomic_DNA"/>
</dbReference>
<dbReference type="InterPro" id="IPR036390">
    <property type="entry name" value="WH_DNA-bd_sf"/>
</dbReference>
<protein>
    <submittedName>
        <fullName evidence="1">MarR family transcriptional regulator</fullName>
    </submittedName>
</protein>
<dbReference type="InterPro" id="IPR036388">
    <property type="entry name" value="WH-like_DNA-bd_sf"/>
</dbReference>
<organism evidence="1 2">
    <name type="scientific">Altericroceibacterium spongiae</name>
    <dbReference type="NCBI Taxonomy" id="2320269"/>
    <lineage>
        <taxon>Bacteria</taxon>
        <taxon>Pseudomonadati</taxon>
        <taxon>Pseudomonadota</taxon>
        <taxon>Alphaproteobacteria</taxon>
        <taxon>Sphingomonadales</taxon>
        <taxon>Erythrobacteraceae</taxon>
        <taxon>Altericroceibacterium</taxon>
    </lineage>
</organism>
<sequence>MLQADFDYRPAGEPGAPTLSVSVHADRPYIRDAMREDIEAAGFFLKEAGSAASLLHEPDRPLSDVILLDCPRIDARDMAALARLDQRIARSGTRLIVSTGMETLDAVFGSFGETDTQILVDPTRSDRVIALGQLLAKMPGMRVRELAEEERMAILRMTEQINQIARKLEGLGCEDFSDGKSSKSVFSFGLSEDSGNCEGDRLVRATRPSLPDPRLVRQIIRHRQLRARFFDGDLFADPAWDILLDLTAARAEHNRVSVTSLCIASGVPPTTALRWISQMTEAELLKRLEDETDRRRAFIVLTERAADAMARYFQEVGKEAVQFV</sequence>
<comment type="caution">
    <text evidence="1">The sequence shown here is derived from an EMBL/GenBank/DDBJ whole genome shotgun (WGS) entry which is preliminary data.</text>
</comment>
<proteinExistence type="predicted"/>
<name>A0A420EMD8_9SPHN</name>
<reference evidence="1 2" key="1">
    <citation type="submission" date="2018-09" db="EMBL/GenBank/DDBJ databases">
        <title>Altererythrobacter spongiae sp. nov., isolated from a marine sponge.</title>
        <authorList>
            <person name="Zhuang L."/>
            <person name="Luo L."/>
        </authorList>
    </citation>
    <scope>NUCLEOTIDE SEQUENCE [LARGE SCALE GENOMIC DNA]</scope>
    <source>
        <strain evidence="1 2">HN-Y73</strain>
    </source>
</reference>
<evidence type="ECO:0000313" key="2">
    <source>
        <dbReference type="Proteomes" id="UP000284395"/>
    </source>
</evidence>